<dbReference type="PANTHER" id="PTHR11567:SF211">
    <property type="entry name" value="PROSTATIC ACID PHOSPHATASE"/>
    <property type="match status" value="1"/>
</dbReference>
<protein>
    <recommendedName>
        <fullName evidence="3">acid phosphatase</fullName>
        <ecNumber evidence="3">3.1.3.2</ecNumber>
    </recommendedName>
</protein>
<dbReference type="InterPro" id="IPR050645">
    <property type="entry name" value="Histidine_acid_phosphatase"/>
</dbReference>
<comment type="similarity">
    <text evidence="2">Belongs to the histidine acid phosphatase family.</text>
</comment>
<evidence type="ECO:0000256" key="1">
    <source>
        <dbReference type="ARBA" id="ARBA00000032"/>
    </source>
</evidence>
<dbReference type="Pfam" id="PF00328">
    <property type="entry name" value="His_Phos_2"/>
    <property type="match status" value="1"/>
</dbReference>
<keyword evidence="5 9" id="KW-0378">Hydrolase</keyword>
<dbReference type="EC" id="3.1.3.2" evidence="3"/>
<organism evidence="9">
    <name type="scientific">Triatoma infestans</name>
    <name type="common">Assassin bug</name>
    <dbReference type="NCBI Taxonomy" id="30076"/>
    <lineage>
        <taxon>Eukaryota</taxon>
        <taxon>Metazoa</taxon>
        <taxon>Ecdysozoa</taxon>
        <taxon>Arthropoda</taxon>
        <taxon>Hexapoda</taxon>
        <taxon>Insecta</taxon>
        <taxon>Pterygota</taxon>
        <taxon>Neoptera</taxon>
        <taxon>Paraneoptera</taxon>
        <taxon>Hemiptera</taxon>
        <taxon>Heteroptera</taxon>
        <taxon>Panheteroptera</taxon>
        <taxon>Cimicomorpha</taxon>
        <taxon>Reduviidae</taxon>
        <taxon>Triatominae</taxon>
        <taxon>Triatoma</taxon>
    </lineage>
</organism>
<evidence type="ECO:0000256" key="5">
    <source>
        <dbReference type="ARBA" id="ARBA00022801"/>
    </source>
</evidence>
<keyword evidence="6" id="KW-1015">Disulfide bond</keyword>
<dbReference type="GO" id="GO:0003993">
    <property type="term" value="F:acid phosphatase activity"/>
    <property type="evidence" value="ECO:0007669"/>
    <property type="project" value="UniProtKB-EC"/>
</dbReference>
<keyword evidence="4 8" id="KW-0732">Signal</keyword>
<dbReference type="InterPro" id="IPR029033">
    <property type="entry name" value="His_PPase_superfam"/>
</dbReference>
<evidence type="ECO:0000313" key="9">
    <source>
        <dbReference type="EMBL" id="JAS00506.1"/>
    </source>
</evidence>
<dbReference type="PROSITE" id="PS00616">
    <property type="entry name" value="HIS_ACID_PHOSPHAT_1"/>
    <property type="match status" value="1"/>
</dbReference>
<sequence>MYKKILILFPLFLLIQDCLGINYRHLDHEVGEVIFVNILYRHGERTPLEPYPNDPYKDLSYWPCDWGQLTNVGKMHHYLLGNWFRSKYGNLLPGGNYNYKAIHVISTDVDRTLMSAESNLAGMFPPGPKEKWGAIKWQPIPVHTVPETSDKLLAMKAPCKRYEMANKRAMSSPEMIKINEKYKQLYEYLTMHSGKKVETLDGVDYLFSTLYIESLANLTLPEWTKKVFPDLMREPAALSFAAPTMTNEMKRLRGG</sequence>
<reference evidence="9" key="1">
    <citation type="submission" date="2016-04" db="EMBL/GenBank/DDBJ databases">
        <authorList>
            <person name="Calderon-Fernandez G.M.Sr."/>
        </authorList>
    </citation>
    <scope>NUCLEOTIDE SEQUENCE</scope>
    <source>
        <strain evidence="9">Int1</strain>
        <tissue evidence="9">Integument</tissue>
    </source>
</reference>
<dbReference type="PANTHER" id="PTHR11567">
    <property type="entry name" value="ACID PHOSPHATASE-RELATED"/>
    <property type="match status" value="1"/>
</dbReference>
<feature type="chain" id="PRO_5007824282" description="acid phosphatase" evidence="8">
    <location>
        <begin position="21"/>
        <end position="255"/>
    </location>
</feature>
<reference evidence="9" key="2">
    <citation type="journal article" date="2017" name="J. Med. Entomol.">
        <title>Transcriptome Analysis of the Triatoma infestans (Hemiptera: Reduviidae) Integument.</title>
        <authorList>
            <person name="Calderon-Fernandez G.M."/>
            <person name="Moriconi D.E."/>
            <person name="Dulbecco A.B."/>
            <person name="Juarez M.P."/>
        </authorList>
    </citation>
    <scope>NUCLEOTIDE SEQUENCE</scope>
    <source>
        <strain evidence="9">Int1</strain>
        <tissue evidence="9">Integument</tissue>
    </source>
</reference>
<evidence type="ECO:0000256" key="7">
    <source>
        <dbReference type="ARBA" id="ARBA00023180"/>
    </source>
</evidence>
<name>A0A161MGZ0_TRIIF</name>
<evidence type="ECO:0000256" key="3">
    <source>
        <dbReference type="ARBA" id="ARBA00012646"/>
    </source>
</evidence>
<dbReference type="CDD" id="cd07061">
    <property type="entry name" value="HP_HAP_like"/>
    <property type="match status" value="1"/>
</dbReference>
<dbReference type="EMBL" id="GEMB01002689">
    <property type="protein sequence ID" value="JAS00506.1"/>
    <property type="molecule type" value="Transcribed_RNA"/>
</dbReference>
<proteinExistence type="inferred from homology"/>
<evidence type="ECO:0000256" key="8">
    <source>
        <dbReference type="SAM" id="SignalP"/>
    </source>
</evidence>
<dbReference type="SUPFAM" id="SSF53254">
    <property type="entry name" value="Phosphoglycerate mutase-like"/>
    <property type="match status" value="1"/>
</dbReference>
<dbReference type="AlphaFoldDB" id="A0A161MGZ0"/>
<evidence type="ECO:0000256" key="6">
    <source>
        <dbReference type="ARBA" id="ARBA00023157"/>
    </source>
</evidence>
<feature type="signal peptide" evidence="8">
    <location>
        <begin position="1"/>
        <end position="20"/>
    </location>
</feature>
<feature type="non-terminal residue" evidence="9">
    <location>
        <position position="255"/>
    </location>
</feature>
<accession>A0A161MGZ0</accession>
<dbReference type="Gene3D" id="3.40.50.1240">
    <property type="entry name" value="Phosphoglycerate mutase-like"/>
    <property type="match status" value="1"/>
</dbReference>
<dbReference type="InterPro" id="IPR000560">
    <property type="entry name" value="His_Pase_clade-2"/>
</dbReference>
<keyword evidence="7" id="KW-0325">Glycoprotein</keyword>
<dbReference type="InterPro" id="IPR033379">
    <property type="entry name" value="Acid_Pase_AS"/>
</dbReference>
<comment type="catalytic activity">
    <reaction evidence="1">
        <text>a phosphate monoester + H2O = an alcohol + phosphate</text>
        <dbReference type="Rhea" id="RHEA:15017"/>
        <dbReference type="ChEBI" id="CHEBI:15377"/>
        <dbReference type="ChEBI" id="CHEBI:30879"/>
        <dbReference type="ChEBI" id="CHEBI:43474"/>
        <dbReference type="ChEBI" id="CHEBI:67140"/>
        <dbReference type="EC" id="3.1.3.2"/>
    </reaction>
</comment>
<evidence type="ECO:0000256" key="2">
    <source>
        <dbReference type="ARBA" id="ARBA00005375"/>
    </source>
</evidence>
<evidence type="ECO:0000256" key="4">
    <source>
        <dbReference type="ARBA" id="ARBA00022729"/>
    </source>
</evidence>